<dbReference type="Pfam" id="PF00561">
    <property type="entry name" value="Abhydrolase_1"/>
    <property type="match status" value="1"/>
</dbReference>
<dbReference type="Gene3D" id="3.40.50.1820">
    <property type="entry name" value="alpha/beta hydrolase"/>
    <property type="match status" value="1"/>
</dbReference>
<feature type="domain" description="AB hydrolase-1" evidence="1">
    <location>
        <begin position="24"/>
        <end position="247"/>
    </location>
</feature>
<organism evidence="3">
    <name type="scientific">Melampsora larici-populina (strain 98AG31 / pathotype 3-4-7)</name>
    <name type="common">Poplar leaf rust fungus</name>
    <dbReference type="NCBI Taxonomy" id="747676"/>
    <lineage>
        <taxon>Eukaryota</taxon>
        <taxon>Fungi</taxon>
        <taxon>Dikarya</taxon>
        <taxon>Basidiomycota</taxon>
        <taxon>Pucciniomycotina</taxon>
        <taxon>Pucciniomycetes</taxon>
        <taxon>Pucciniales</taxon>
        <taxon>Melampsoraceae</taxon>
        <taxon>Melampsora</taxon>
    </lineage>
</organism>
<evidence type="ECO:0000259" key="1">
    <source>
        <dbReference type="Pfam" id="PF00561"/>
    </source>
</evidence>
<dbReference type="OrthoDB" id="19657at2759"/>
<reference evidence="3" key="1">
    <citation type="journal article" date="2011" name="Proc. Natl. Acad. Sci. U.S.A.">
        <title>Obligate biotrophy features unraveled by the genomic analysis of rust fungi.</title>
        <authorList>
            <person name="Duplessis S."/>
            <person name="Cuomo C.A."/>
            <person name="Lin Y.-C."/>
            <person name="Aerts A."/>
            <person name="Tisserant E."/>
            <person name="Veneault-Fourrey C."/>
            <person name="Joly D.L."/>
            <person name="Hacquard S."/>
            <person name="Amselem J."/>
            <person name="Cantarel B.L."/>
            <person name="Chiu R."/>
            <person name="Coutinho P.M."/>
            <person name="Feau N."/>
            <person name="Field M."/>
            <person name="Frey P."/>
            <person name="Gelhaye E."/>
            <person name="Goldberg J."/>
            <person name="Grabherr M.G."/>
            <person name="Kodira C.D."/>
            <person name="Kohler A."/>
            <person name="Kuees U."/>
            <person name="Lindquist E.A."/>
            <person name="Lucas S.M."/>
            <person name="Mago R."/>
            <person name="Mauceli E."/>
            <person name="Morin E."/>
            <person name="Murat C."/>
            <person name="Pangilinan J.L."/>
            <person name="Park R."/>
            <person name="Pearson M."/>
            <person name="Quesneville H."/>
            <person name="Rouhier N."/>
            <person name="Sakthikumar S."/>
            <person name="Salamov A.A."/>
            <person name="Schmutz J."/>
            <person name="Selles B."/>
            <person name="Shapiro H."/>
            <person name="Tanguay P."/>
            <person name="Tuskan G.A."/>
            <person name="Henrissat B."/>
            <person name="Van de Peer Y."/>
            <person name="Rouze P."/>
            <person name="Ellis J.G."/>
            <person name="Dodds P.N."/>
            <person name="Schein J.E."/>
            <person name="Zhong S."/>
            <person name="Hamelin R.C."/>
            <person name="Grigoriev I.V."/>
            <person name="Szabo L.J."/>
            <person name="Martin F."/>
        </authorList>
    </citation>
    <scope>NUCLEOTIDE SEQUENCE [LARGE SCALE GENOMIC DNA]</scope>
    <source>
        <strain evidence="3">98AG31 / pathotype 3-4-7</strain>
    </source>
</reference>
<evidence type="ECO:0000313" key="3">
    <source>
        <dbReference type="Proteomes" id="UP000001072"/>
    </source>
</evidence>
<proteinExistence type="predicted"/>
<dbReference type="VEuPathDB" id="FungiDB:MELLADRAFT_71157"/>
<keyword evidence="3" id="KW-1185">Reference proteome</keyword>
<dbReference type="HOGENOM" id="CLU_637904_0_0_1"/>
<name>F4RCS7_MELLP</name>
<dbReference type="Proteomes" id="UP000001072">
    <property type="component" value="Unassembled WGS sequence"/>
</dbReference>
<dbReference type="RefSeq" id="XP_007406826.1">
    <property type="nucleotide sequence ID" value="XM_007406764.1"/>
</dbReference>
<dbReference type="AlphaFoldDB" id="F4RCS7"/>
<protein>
    <recommendedName>
        <fullName evidence="1">AB hydrolase-1 domain-containing protein</fullName>
    </recommendedName>
</protein>
<accession>F4RCS7</accession>
<dbReference type="GeneID" id="18931741"/>
<dbReference type="eggNOG" id="ENOG502S4I8">
    <property type="taxonomic scope" value="Eukaryota"/>
</dbReference>
<dbReference type="SUPFAM" id="SSF53474">
    <property type="entry name" value="alpha/beta-Hydrolases"/>
    <property type="match status" value="1"/>
</dbReference>
<sequence>MPFLELSSEVSLYYEIYRSKKENPWILLLHPILTDMSWTTSFSAQPEIKGGFNCIVFDYRIHGRTQAPLTPTLDYYMFAADIAMGMQKLQLPPVHVIAVQFSASEVALKLAAVFPEKVLSMFLCGLCPDVYSDATNVAMSECLECLVTPADPEQWEEGIMAFQYLYFHKDKNVPRDDEIKMIDEWTGIFLRRYSPSKAKRLTATGLLEIGREITPQSFRDSIKQPILLVHGGASEVFPAIDAADRFETFTKRDPRSRYEEISGAPLVLVPLYTSRLTKMYLEWIRPIIDGLGEQKPNVMDFKDNLARLSWLYDIPEIATRDPFDSSSYYMIYDDMLQKRKDMLAWAEGIQAVAITLDGEDAPEWWTDASHEEKTSWKFSNRLAL</sequence>
<dbReference type="InParanoid" id="F4RCS7"/>
<dbReference type="EMBL" id="GL883096">
    <property type="protein sequence ID" value="EGG09772.1"/>
    <property type="molecule type" value="Genomic_DNA"/>
</dbReference>
<dbReference type="InterPro" id="IPR029058">
    <property type="entry name" value="AB_hydrolase_fold"/>
</dbReference>
<evidence type="ECO:0000313" key="2">
    <source>
        <dbReference type="EMBL" id="EGG09772.1"/>
    </source>
</evidence>
<dbReference type="InterPro" id="IPR000073">
    <property type="entry name" value="AB_hydrolase_1"/>
</dbReference>
<gene>
    <name evidence="2" type="ORF">MELLADRAFT_71157</name>
</gene>
<dbReference type="KEGG" id="mlr:MELLADRAFT_71157"/>